<reference evidence="2" key="2">
    <citation type="journal article" date="2015" name="Data Brief">
        <title>Shoot transcriptome of the giant reed, Arundo donax.</title>
        <authorList>
            <person name="Barrero R.A."/>
            <person name="Guerrero F.D."/>
            <person name="Moolhuijzen P."/>
            <person name="Goolsby J.A."/>
            <person name="Tidwell J."/>
            <person name="Bellgard S.E."/>
            <person name="Bellgard M.I."/>
        </authorList>
    </citation>
    <scope>NUCLEOTIDE SEQUENCE</scope>
    <source>
        <tissue evidence="2">Shoot tissue taken approximately 20 cm above the soil surface</tissue>
    </source>
</reference>
<name>A0A0A9DAC4_ARUDO</name>
<reference evidence="2" key="1">
    <citation type="submission" date="2014-09" db="EMBL/GenBank/DDBJ databases">
        <authorList>
            <person name="Magalhaes I.L.F."/>
            <person name="Oliveira U."/>
            <person name="Santos F.R."/>
            <person name="Vidigal T.H.D.A."/>
            <person name="Brescovit A.D."/>
            <person name="Santos A.J."/>
        </authorList>
    </citation>
    <scope>NUCLEOTIDE SEQUENCE</scope>
    <source>
        <tissue evidence="2">Shoot tissue taken approximately 20 cm above the soil surface</tissue>
    </source>
</reference>
<dbReference type="AlphaFoldDB" id="A0A0A9DAC4"/>
<protein>
    <submittedName>
        <fullName evidence="2">Uncharacterized protein</fullName>
    </submittedName>
</protein>
<accession>A0A0A9DAC4</accession>
<evidence type="ECO:0000256" key="1">
    <source>
        <dbReference type="SAM" id="MobiDB-lite"/>
    </source>
</evidence>
<evidence type="ECO:0000313" key="2">
    <source>
        <dbReference type="EMBL" id="JAD80702.1"/>
    </source>
</evidence>
<proteinExistence type="predicted"/>
<dbReference type="EMBL" id="GBRH01217193">
    <property type="protein sequence ID" value="JAD80702.1"/>
    <property type="molecule type" value="Transcribed_RNA"/>
</dbReference>
<organism evidence="2">
    <name type="scientific">Arundo donax</name>
    <name type="common">Giant reed</name>
    <name type="synonym">Donax arundinaceus</name>
    <dbReference type="NCBI Taxonomy" id="35708"/>
    <lineage>
        <taxon>Eukaryota</taxon>
        <taxon>Viridiplantae</taxon>
        <taxon>Streptophyta</taxon>
        <taxon>Embryophyta</taxon>
        <taxon>Tracheophyta</taxon>
        <taxon>Spermatophyta</taxon>
        <taxon>Magnoliopsida</taxon>
        <taxon>Liliopsida</taxon>
        <taxon>Poales</taxon>
        <taxon>Poaceae</taxon>
        <taxon>PACMAD clade</taxon>
        <taxon>Arundinoideae</taxon>
        <taxon>Arundineae</taxon>
        <taxon>Arundo</taxon>
    </lineage>
</organism>
<sequence length="44" mass="4808">MRHPGAIPGNRTRAGSVHTGTARHSSYGSVLTRRLFGESQNHCF</sequence>
<feature type="region of interest" description="Disordered" evidence="1">
    <location>
        <begin position="1"/>
        <end position="26"/>
    </location>
</feature>